<evidence type="ECO:0000313" key="3">
    <source>
        <dbReference type="Proteomes" id="UP000322918"/>
    </source>
</evidence>
<dbReference type="RefSeq" id="WP_141814299.1">
    <property type="nucleotide sequence ID" value="NZ_VFPL01000001.1"/>
</dbReference>
<proteinExistence type="predicted"/>
<name>A0A5M9H7M0_9SPHI</name>
<accession>A0A5M9H7M0</accession>
<dbReference type="Pfam" id="PF16242">
    <property type="entry name" value="Pyrid_ox_like"/>
    <property type="match status" value="1"/>
</dbReference>
<dbReference type="SUPFAM" id="SSF50475">
    <property type="entry name" value="FMN-binding split barrel"/>
    <property type="match status" value="1"/>
</dbReference>
<dbReference type="OrthoDB" id="1432662at2"/>
<dbReference type="AlphaFoldDB" id="A0A5M9H7M0"/>
<comment type="caution">
    <text evidence="2">The sequence shown here is derived from an EMBL/GenBank/DDBJ whole genome shotgun (WGS) entry which is preliminary data.</text>
</comment>
<dbReference type="PANTHER" id="PTHR34818">
    <property type="entry name" value="PROTEIN BLI-3"/>
    <property type="match status" value="1"/>
</dbReference>
<protein>
    <submittedName>
        <fullName evidence="2">Pyridoxamine 5'-phosphate oxidase family protein</fullName>
    </submittedName>
</protein>
<dbReference type="InterPro" id="IPR012349">
    <property type="entry name" value="Split_barrel_FMN-bd"/>
</dbReference>
<feature type="domain" description="General stress protein FMN-binding split barrel" evidence="1">
    <location>
        <begin position="20"/>
        <end position="169"/>
    </location>
</feature>
<organism evidence="2 3">
    <name type="scientific">Arcticibacter tournemirensis</name>
    <dbReference type="NCBI Taxonomy" id="699437"/>
    <lineage>
        <taxon>Bacteria</taxon>
        <taxon>Pseudomonadati</taxon>
        <taxon>Bacteroidota</taxon>
        <taxon>Sphingobacteriia</taxon>
        <taxon>Sphingobacteriales</taxon>
        <taxon>Sphingobacteriaceae</taxon>
        <taxon>Arcticibacter</taxon>
    </lineage>
</organism>
<sequence length="179" mass="20291">MDSINQQQPEDNLKNLRGAEATKKMKELAENAATCFFCSSIKTGVPFSTRPMTVLKVDDDGNFWFLSSDDSFKNEELSHDPFVHLLFQGSAYSDFLNIYGIAEISKDKEKIRELWNPMLKTWFTEGEDDSRITVIKVDPSEGYYWDHKNGKAVAFIKQAAGAVLGKTYDDTIEGKLDIE</sequence>
<dbReference type="Proteomes" id="UP000322918">
    <property type="component" value="Unassembled WGS sequence"/>
</dbReference>
<dbReference type="PANTHER" id="PTHR34818:SF1">
    <property type="entry name" value="PROTEIN BLI-3"/>
    <property type="match status" value="1"/>
</dbReference>
<dbReference type="InterPro" id="IPR052917">
    <property type="entry name" value="Stress-Dev_Protein"/>
</dbReference>
<reference evidence="2 3" key="1">
    <citation type="submission" date="2019-09" db="EMBL/GenBank/DDBJ databases">
        <title>Pararcticibacter amylolyticus gen. nov., sp. nov., isolated from a rottenly hemp rope, and reclassification of Pedobacter tournemirensis as Pararcticibacter tournemirensis comb. nov.</title>
        <authorList>
            <person name="Cai Y."/>
        </authorList>
    </citation>
    <scope>NUCLEOTIDE SEQUENCE [LARGE SCALE GENOMIC DNA]</scope>
    <source>
        <strain evidence="2 3">TF5-37.2-LB10</strain>
    </source>
</reference>
<dbReference type="EMBL" id="VWNE01000014">
    <property type="protein sequence ID" value="KAA8482886.1"/>
    <property type="molecule type" value="Genomic_DNA"/>
</dbReference>
<dbReference type="InterPro" id="IPR038725">
    <property type="entry name" value="YdaG_split_barrel_FMN-bd"/>
</dbReference>
<gene>
    <name evidence="2" type="ORF">F1649_10390</name>
</gene>
<keyword evidence="3" id="KW-1185">Reference proteome</keyword>
<dbReference type="Gene3D" id="2.30.110.10">
    <property type="entry name" value="Electron Transport, Fmn-binding Protein, Chain A"/>
    <property type="match status" value="1"/>
</dbReference>
<evidence type="ECO:0000313" key="2">
    <source>
        <dbReference type="EMBL" id="KAA8482886.1"/>
    </source>
</evidence>
<evidence type="ECO:0000259" key="1">
    <source>
        <dbReference type="Pfam" id="PF16242"/>
    </source>
</evidence>